<name>A0A6J7WI19_9CAUD</name>
<evidence type="ECO:0000313" key="1">
    <source>
        <dbReference type="EMBL" id="CAB5207238.1"/>
    </source>
</evidence>
<reference evidence="1" key="1">
    <citation type="submission" date="2020-05" db="EMBL/GenBank/DDBJ databases">
        <authorList>
            <person name="Chiriac C."/>
            <person name="Salcher M."/>
            <person name="Ghai R."/>
            <person name="Kavagutti S V."/>
        </authorList>
    </citation>
    <scope>NUCLEOTIDE SEQUENCE</scope>
</reference>
<accession>A0A6J7WI19</accession>
<proteinExistence type="predicted"/>
<dbReference type="EMBL" id="LR798229">
    <property type="protein sequence ID" value="CAB5207238.1"/>
    <property type="molecule type" value="Genomic_DNA"/>
</dbReference>
<gene>
    <name evidence="1" type="ORF">UFOVP184_50</name>
</gene>
<sequence>MANSIDGFFNNMAGAFQEANRVLRPQATFLTGNNGAPTVFTDVRSEPMAKYKKVTLQVPNTPGNAVDAITVKPTPASLVADPTEIALDFMPAWGFELASLEELTAASSAQLRQAYVDEAITKIIRAANKYVADKFTVANYSKAGNVTGVAGKGVQLSEFTSMFGALAGRDVPVDDAGKLYFTAHSNIYTGLLKDSEWRDAAKVGDSRAQNQIGTGVLPITYGAMPLRDNQMPSPATGTYTSAYWHERAFALVTAPLPAPEATVAYSYESFGPMTILITIQYTADQPKHTLWFHSLLGGKPWRTDHAVLHTSVA</sequence>
<organism evidence="1">
    <name type="scientific">uncultured Caudovirales phage</name>
    <dbReference type="NCBI Taxonomy" id="2100421"/>
    <lineage>
        <taxon>Viruses</taxon>
        <taxon>Duplodnaviria</taxon>
        <taxon>Heunggongvirae</taxon>
        <taxon>Uroviricota</taxon>
        <taxon>Caudoviricetes</taxon>
        <taxon>Peduoviridae</taxon>
        <taxon>Maltschvirus</taxon>
        <taxon>Maltschvirus maltsch</taxon>
    </lineage>
</organism>
<protein>
    <submittedName>
        <fullName evidence="1">Uncharacterized protein</fullName>
    </submittedName>
</protein>